<dbReference type="PROSITE" id="PS50011">
    <property type="entry name" value="PROTEIN_KINASE_DOM"/>
    <property type="match status" value="1"/>
</dbReference>
<dbReference type="WBParaSite" id="SVE_0153000.1">
    <property type="protein sequence ID" value="SVE_0153000.1"/>
    <property type="gene ID" value="SVE_0153000"/>
</dbReference>
<proteinExistence type="predicted"/>
<dbReference type="STRING" id="75913.A0A0K0EYC2"/>
<dbReference type="InterPro" id="IPR000719">
    <property type="entry name" value="Prot_kinase_dom"/>
</dbReference>
<dbReference type="Pfam" id="PF00069">
    <property type="entry name" value="Pkinase"/>
    <property type="match status" value="1"/>
</dbReference>
<protein>
    <submittedName>
        <fullName evidence="3">Casein kinase I (inferred by orthology to a human protein)</fullName>
    </submittedName>
</protein>
<feature type="domain" description="Protein kinase" evidence="1">
    <location>
        <begin position="23"/>
        <end position="320"/>
    </location>
</feature>
<evidence type="ECO:0000313" key="2">
    <source>
        <dbReference type="Proteomes" id="UP000035680"/>
    </source>
</evidence>
<dbReference type="SUPFAM" id="SSF56112">
    <property type="entry name" value="Protein kinase-like (PK-like)"/>
    <property type="match status" value="1"/>
</dbReference>
<keyword evidence="2" id="KW-1185">Reference proteome</keyword>
<dbReference type="Gene3D" id="1.10.510.10">
    <property type="entry name" value="Transferase(Phosphotransferase) domain 1"/>
    <property type="match status" value="1"/>
</dbReference>
<reference evidence="3" key="2">
    <citation type="submission" date="2015-08" db="UniProtKB">
        <authorList>
            <consortium name="WormBaseParasite"/>
        </authorList>
    </citation>
    <scope>IDENTIFICATION</scope>
</reference>
<name>A0A0K0EYC2_STRVS</name>
<sequence length="375" mass="43317">MNAPSANAEGPWLQPYEVINSKYTVHTMLSAGGFGQVYWATENNTGKYLAIKIEKQGNKISLLTEEAIIASKINRSACKKNDRGIRHPIVRLYDYFETPEHKILVMSMCGPNIRELKKATDCDRFSPTTTFWIMKKMVDALKILHDFGWIHRDVKPANFCIGLGKEGAHRLYVVDFGLARKYITSTGKLREKRTFSSFRGTLRYASINAHNKKDLSRVDDLWSVYYIGVENIIGKLPWRVANDREKVGIMKQEINLLELDYGSYGVPDCFRILYQHLCSLGFYSDPNYAYLSGIIDEELTKSGYNRRYYNKLDWETHKHVNKILSEKNIEVDQDVFRKMAKWEKDNYGYFCMELGAFTGDNFSTNCKSLCILENN</sequence>
<evidence type="ECO:0000259" key="1">
    <source>
        <dbReference type="PROSITE" id="PS50011"/>
    </source>
</evidence>
<dbReference type="InterPro" id="IPR050235">
    <property type="entry name" value="CK1_Ser-Thr_kinase"/>
</dbReference>
<organism evidence="2 3">
    <name type="scientific">Strongyloides venezuelensis</name>
    <name type="common">Threadworm</name>
    <dbReference type="NCBI Taxonomy" id="75913"/>
    <lineage>
        <taxon>Eukaryota</taxon>
        <taxon>Metazoa</taxon>
        <taxon>Ecdysozoa</taxon>
        <taxon>Nematoda</taxon>
        <taxon>Chromadorea</taxon>
        <taxon>Rhabditida</taxon>
        <taxon>Tylenchina</taxon>
        <taxon>Panagrolaimomorpha</taxon>
        <taxon>Strongyloidoidea</taxon>
        <taxon>Strongyloididae</taxon>
        <taxon>Strongyloides</taxon>
    </lineage>
</organism>
<evidence type="ECO:0000313" key="3">
    <source>
        <dbReference type="WBParaSite" id="SVE_0153000.1"/>
    </source>
</evidence>
<dbReference type="GO" id="GO:0005524">
    <property type="term" value="F:ATP binding"/>
    <property type="evidence" value="ECO:0007669"/>
    <property type="project" value="InterPro"/>
</dbReference>
<dbReference type="InterPro" id="IPR011009">
    <property type="entry name" value="Kinase-like_dom_sf"/>
</dbReference>
<dbReference type="PANTHER" id="PTHR11909">
    <property type="entry name" value="CASEIN KINASE-RELATED"/>
    <property type="match status" value="1"/>
</dbReference>
<accession>A0A0K0EYC2</accession>
<dbReference type="Proteomes" id="UP000035680">
    <property type="component" value="Unassembled WGS sequence"/>
</dbReference>
<reference evidence="2" key="1">
    <citation type="submission" date="2014-07" db="EMBL/GenBank/DDBJ databases">
        <authorList>
            <person name="Martin A.A"/>
            <person name="De Silva N."/>
        </authorList>
    </citation>
    <scope>NUCLEOTIDE SEQUENCE</scope>
</reference>
<dbReference type="GO" id="GO:0004672">
    <property type="term" value="F:protein kinase activity"/>
    <property type="evidence" value="ECO:0007669"/>
    <property type="project" value="InterPro"/>
</dbReference>
<dbReference type="AlphaFoldDB" id="A0A0K0EYC2"/>
<dbReference type="SMART" id="SM00220">
    <property type="entry name" value="S_TKc"/>
    <property type="match status" value="1"/>
</dbReference>